<dbReference type="InterPro" id="IPR037523">
    <property type="entry name" value="VOC_core"/>
</dbReference>
<accession>A0A498DP49</accession>
<dbReference type="SUPFAM" id="SSF54593">
    <property type="entry name" value="Glyoxalase/Bleomycin resistance protein/Dihydroxybiphenyl dioxygenase"/>
    <property type="match status" value="1"/>
</dbReference>
<dbReference type="Pfam" id="PF00903">
    <property type="entry name" value="Glyoxalase"/>
    <property type="match status" value="1"/>
</dbReference>
<dbReference type="PROSITE" id="PS51819">
    <property type="entry name" value="VOC"/>
    <property type="match status" value="1"/>
</dbReference>
<evidence type="ECO:0000259" key="1">
    <source>
        <dbReference type="PROSITE" id="PS51819"/>
    </source>
</evidence>
<proteinExistence type="predicted"/>
<reference evidence="2 3" key="1">
    <citation type="submission" date="2018-10" db="EMBL/GenBank/DDBJ databases">
        <title>Oceanobacillus sp. YLB-02 draft genome.</title>
        <authorList>
            <person name="Yu L."/>
        </authorList>
    </citation>
    <scope>NUCLEOTIDE SEQUENCE [LARGE SCALE GENOMIC DNA]</scope>
    <source>
        <strain evidence="2 3">YLB-02</strain>
    </source>
</reference>
<dbReference type="OrthoDB" id="9813630at2"/>
<dbReference type="PANTHER" id="PTHR39175:SF1">
    <property type="entry name" value="FAMILY PROTEIN, PUTATIVE (AFU_ORTHOLOGUE AFUA_3G15060)-RELATED"/>
    <property type="match status" value="1"/>
</dbReference>
<sequence length="122" mass="13963">MDKFKYTDIDHVQLAAPIGAEEKARAFYQAILGFQEIEKPPLLRRNGGVWFKAGNVEIHVGVEPSFTPAKKAHPAIQVKRLDALMEHLKESEIEITVDNKIPSVNRFYVMDPFGNRLEFLER</sequence>
<dbReference type="InterPro" id="IPR004360">
    <property type="entry name" value="Glyas_Fos-R_dOase_dom"/>
</dbReference>
<dbReference type="AlphaFoldDB" id="A0A498DP49"/>
<dbReference type="Gene3D" id="3.10.180.10">
    <property type="entry name" value="2,3-Dihydroxybiphenyl 1,2-Dioxygenase, domain 1"/>
    <property type="match status" value="1"/>
</dbReference>
<dbReference type="InterPro" id="IPR029068">
    <property type="entry name" value="Glyas_Bleomycin-R_OHBP_Dase"/>
</dbReference>
<evidence type="ECO:0000313" key="2">
    <source>
        <dbReference type="EMBL" id="RLL45502.1"/>
    </source>
</evidence>
<evidence type="ECO:0000313" key="3">
    <source>
        <dbReference type="Proteomes" id="UP000270219"/>
    </source>
</evidence>
<feature type="domain" description="VOC" evidence="1">
    <location>
        <begin position="8"/>
        <end position="122"/>
    </location>
</feature>
<dbReference type="EMBL" id="RCHR01000003">
    <property type="protein sequence ID" value="RLL45502.1"/>
    <property type="molecule type" value="Genomic_DNA"/>
</dbReference>
<organism evidence="2 3">
    <name type="scientific">Oceanobacillus piezotolerans</name>
    <dbReference type="NCBI Taxonomy" id="2448030"/>
    <lineage>
        <taxon>Bacteria</taxon>
        <taxon>Bacillati</taxon>
        <taxon>Bacillota</taxon>
        <taxon>Bacilli</taxon>
        <taxon>Bacillales</taxon>
        <taxon>Bacillaceae</taxon>
        <taxon>Oceanobacillus</taxon>
    </lineage>
</organism>
<comment type="caution">
    <text evidence="2">The sequence shown here is derived from an EMBL/GenBank/DDBJ whole genome shotgun (WGS) entry which is preliminary data.</text>
</comment>
<name>A0A498DP49_9BACI</name>
<dbReference type="PANTHER" id="PTHR39175">
    <property type="entry name" value="FAMILY PROTEIN, PUTATIVE (AFU_ORTHOLOGUE AFUA_3G15060)-RELATED"/>
    <property type="match status" value="1"/>
</dbReference>
<dbReference type="Proteomes" id="UP000270219">
    <property type="component" value="Unassembled WGS sequence"/>
</dbReference>
<protein>
    <submittedName>
        <fullName evidence="2">Glyoxalase</fullName>
    </submittedName>
</protein>
<keyword evidence="3" id="KW-1185">Reference proteome</keyword>
<dbReference type="RefSeq" id="WP_121523106.1">
    <property type="nucleotide sequence ID" value="NZ_RCHR01000003.1"/>
</dbReference>
<gene>
    <name evidence="2" type="ORF">D8M04_08640</name>
</gene>